<keyword evidence="3" id="KW-1185">Reference proteome</keyword>
<proteinExistence type="predicted"/>
<feature type="signal peptide" evidence="1">
    <location>
        <begin position="1"/>
        <end position="30"/>
    </location>
</feature>
<evidence type="ECO:0000256" key="1">
    <source>
        <dbReference type="SAM" id="SignalP"/>
    </source>
</evidence>
<keyword evidence="1" id="KW-0732">Signal</keyword>
<gene>
    <name evidence="2" type="ORF">NCTC10166_00486</name>
</gene>
<dbReference type="PROSITE" id="PS51257">
    <property type="entry name" value="PROKAR_LIPOPROTEIN"/>
    <property type="match status" value="1"/>
</dbReference>
<evidence type="ECO:0008006" key="4">
    <source>
        <dbReference type="Google" id="ProtNLM"/>
    </source>
</evidence>
<reference evidence="2 3" key="1">
    <citation type="submission" date="2019-01" db="EMBL/GenBank/DDBJ databases">
        <authorList>
            <consortium name="Pathogen Informatics"/>
        </authorList>
    </citation>
    <scope>NUCLEOTIDE SEQUENCE [LARGE SCALE GENOMIC DNA]</scope>
    <source>
        <strain evidence="2 3">NCTC10166</strain>
    </source>
</reference>
<dbReference type="KEGG" id="mnu:NCTC10166_00486"/>
<name>A0A449A5J6_9BACT</name>
<organism evidence="2 3">
    <name type="scientific">Mesomycoplasma neurolyticum</name>
    <dbReference type="NCBI Taxonomy" id="2120"/>
    <lineage>
        <taxon>Bacteria</taxon>
        <taxon>Bacillati</taxon>
        <taxon>Mycoplasmatota</taxon>
        <taxon>Mycoplasmoidales</taxon>
        <taxon>Metamycoplasmataceae</taxon>
        <taxon>Mesomycoplasma</taxon>
    </lineage>
</organism>
<evidence type="ECO:0000313" key="2">
    <source>
        <dbReference type="EMBL" id="VEU59508.1"/>
    </source>
</evidence>
<protein>
    <recommendedName>
        <fullName evidence="4">Lipoprotein</fullName>
    </recommendedName>
</protein>
<accession>A0A449A5J6</accession>
<dbReference type="EMBL" id="LR214951">
    <property type="protein sequence ID" value="VEU59508.1"/>
    <property type="molecule type" value="Genomic_DNA"/>
</dbReference>
<evidence type="ECO:0000313" key="3">
    <source>
        <dbReference type="Proteomes" id="UP000289440"/>
    </source>
</evidence>
<dbReference type="AlphaFoldDB" id="A0A449A5J6"/>
<dbReference type="Proteomes" id="UP000289440">
    <property type="component" value="Chromosome"/>
</dbReference>
<sequence length="1205" mass="145324">MKLKKKKILNLLLTTSFFIPIFSFVSSSCASGQTSVEKKPAKKEKEFSKVEKTILNLNQLKNSVLFSNFAKLNENKLNEIFEVSNNNFNDKDFEKISLLFFPNLKLDKNFDILLNSPDSDFSFGLNRLKNNVEKLKLIDEIMKNVKIPNFYKVSKWSDILKEPLEANKKTFDFYKEFLRKVSTLWKKYFIFNENSKNIDKSIIKYRNWKINSEWDKEDAEWFLNFNIDKDVYFENLNNEIEKYKNLKGYKISERFETIQEENFYKQLDFIKNQVNKSEYLLSFMDEMELFNPLVKADKPILTLKELSENEKALNEINKIMINEPLPSGFNYSNWKEFIISYKSIAKNVKEIFDKYITYTDDDSEFLNDEIFRKNNYEILLEWNSVDKQILNMFIPELNKPNNHFRKYYIISDVSNQKNKNIFFLYFLNRKIREYLINSKNIKQINLTNEEIERNFLFNIVTSQFQIKTNNDPWEEIKKTFFNFEIINPLYVEETENISNKTILFHELFLEKNKEILNELNKRLENVYSLEYFDDISLAEKINIYKKQADDVLNILKKYVFYIQNDVDNNKYDENKYLKYSDFVVNKIWDAEDYQKIWNFKKYLNPFYESNVEQEEKLYNKNHWSSSINKYLHEEMEKKLIAENKTRFFNDNELDKLKIINEIKKLDNGIIKNENDLNVFIKNALIPDILNLSDKTFYSEKKLNEILANKNALEKIDEITSHIQPPRISDSKTWKEFLIKYNEISQKSIEILKKYLIFSNEENEGKVKIQNNWEVSDYYLIYSLNSMLIPTDLKSRTPALASYSEIKKFHLPPIYWNVELNSIIENAISFEKRYYEEDLFKNLDFYKILDNYHYTNTEDKEEIYKTFISNLKIIDPKSLYESKTITFVDAMNDEEIIKIIKNIKDLPFDLDKEVNYWDNFFIEQKDFFDNLKNIISKYVFPKKTDDTNQDEYIKLKNFIIKKQWSIKDYEIVKKLHLFVWDGIIKYNFNKYIENQSIKKNITRQYSKDEISSNLFINSLSKLDKQENNDYKKAIGIFDLIDPTGNDTKTRLSFKTIWDSREKKLKLIQILNKHKIPYYHSYKDKYTFENNNLNWENLINKFYENNKEIQKILTKYITNANENETDDEEHYIVNKKLKVKKNWLVKDFIKLSNFEFIVLESDWMKKILSDDNFDTTNYIYDNNVPLIYTMNEIIQNYINNNNKNSEM</sequence>
<feature type="chain" id="PRO_5019446695" description="Lipoprotein" evidence="1">
    <location>
        <begin position="31"/>
        <end position="1205"/>
    </location>
</feature>
<dbReference type="RefSeq" id="WP_129719893.1">
    <property type="nucleotide sequence ID" value="NZ_LR214951.1"/>
</dbReference>